<dbReference type="AlphaFoldDB" id="A0A3G2T857"/>
<reference evidence="2 3" key="1">
    <citation type="submission" date="2018-10" db="EMBL/GenBank/DDBJ databases">
        <title>The complete genome of Acinetobacter wuhouensis strain WCHAW010062.</title>
        <authorList>
            <person name="Hu Y."/>
            <person name="Long H."/>
            <person name="Feng Y."/>
            <person name="Zong Z."/>
        </authorList>
    </citation>
    <scope>NUCLEOTIDE SEQUENCE [LARGE SCALE GENOMIC DNA]</scope>
    <source>
        <strain evidence="2 3">WCHAW010062</strain>
    </source>
</reference>
<organism evidence="2 3">
    <name type="scientific">Acinetobacter wuhouensis</name>
    <dbReference type="NCBI Taxonomy" id="1879050"/>
    <lineage>
        <taxon>Bacteria</taxon>
        <taxon>Pseudomonadati</taxon>
        <taxon>Pseudomonadota</taxon>
        <taxon>Gammaproteobacteria</taxon>
        <taxon>Moraxellales</taxon>
        <taxon>Moraxellaceae</taxon>
        <taxon>Acinetobacter</taxon>
    </lineage>
</organism>
<keyword evidence="1" id="KW-0472">Membrane</keyword>
<evidence type="ECO:0000256" key="1">
    <source>
        <dbReference type="SAM" id="Phobius"/>
    </source>
</evidence>
<name>A0A3G2T857_9GAMM</name>
<keyword evidence="1" id="KW-1133">Transmembrane helix</keyword>
<dbReference type="Proteomes" id="UP000279962">
    <property type="component" value="Chromosome"/>
</dbReference>
<proteinExistence type="predicted"/>
<feature type="transmembrane region" description="Helical" evidence="1">
    <location>
        <begin position="119"/>
        <end position="135"/>
    </location>
</feature>
<feature type="transmembrane region" description="Helical" evidence="1">
    <location>
        <begin position="26"/>
        <end position="48"/>
    </location>
</feature>
<gene>
    <name evidence="2" type="ORF">CDG68_20000</name>
</gene>
<feature type="transmembrane region" description="Helical" evidence="1">
    <location>
        <begin position="68"/>
        <end position="87"/>
    </location>
</feature>
<keyword evidence="1" id="KW-0812">Transmembrane</keyword>
<dbReference type="EMBL" id="CP033133">
    <property type="protein sequence ID" value="AYO55787.1"/>
    <property type="molecule type" value="Genomic_DNA"/>
</dbReference>
<evidence type="ECO:0000313" key="3">
    <source>
        <dbReference type="Proteomes" id="UP000279962"/>
    </source>
</evidence>
<sequence length="142" mass="16857">MDKIRIKFEQDQSKQRRKAFDHSIGLLLRYLPLTVFMTAGLIYFLVKYSLSPESYQDQEIVQAHGKRLYALAIGFIVMSWSCIIYYFKGNGAFKNYGRWLILLSSFPIIYEVVMHFDKFVFGLLIISFYWLKFAFKPHDSLR</sequence>
<accession>A0A3G2T857</accession>
<evidence type="ECO:0000313" key="2">
    <source>
        <dbReference type="EMBL" id="AYO55787.1"/>
    </source>
</evidence>
<dbReference type="RefSeq" id="WP_087553149.1">
    <property type="nucleotide sequence ID" value="NZ_CP033133.1"/>
</dbReference>
<protein>
    <submittedName>
        <fullName evidence="2">Uncharacterized protein</fullName>
    </submittedName>
</protein>